<feature type="region of interest" description="Disordered" evidence="1">
    <location>
        <begin position="177"/>
        <end position="213"/>
    </location>
</feature>
<feature type="compositionally biased region" description="Basic and acidic residues" evidence="1">
    <location>
        <begin position="65"/>
        <end position="74"/>
    </location>
</feature>
<reference evidence="2 3" key="1">
    <citation type="journal article" date="2013" name="Curr. Biol.">
        <title>The Genome of the Foraminiferan Reticulomyxa filosa.</title>
        <authorList>
            <person name="Glockner G."/>
            <person name="Hulsmann N."/>
            <person name="Schleicher M."/>
            <person name="Noegel A.A."/>
            <person name="Eichinger L."/>
            <person name="Gallinger C."/>
            <person name="Pawlowski J."/>
            <person name="Sierra R."/>
            <person name="Euteneuer U."/>
            <person name="Pillet L."/>
            <person name="Moustafa A."/>
            <person name="Platzer M."/>
            <person name="Groth M."/>
            <person name="Szafranski K."/>
            <person name="Schliwa M."/>
        </authorList>
    </citation>
    <scope>NUCLEOTIDE SEQUENCE [LARGE SCALE GENOMIC DNA]</scope>
</reference>
<protein>
    <submittedName>
        <fullName evidence="2">Uncharacterized protein</fullName>
    </submittedName>
</protein>
<comment type="caution">
    <text evidence="2">The sequence shown here is derived from an EMBL/GenBank/DDBJ whole genome shotgun (WGS) entry which is preliminary data.</text>
</comment>
<evidence type="ECO:0000313" key="2">
    <source>
        <dbReference type="EMBL" id="ETO13655.1"/>
    </source>
</evidence>
<evidence type="ECO:0000256" key="1">
    <source>
        <dbReference type="SAM" id="MobiDB-lite"/>
    </source>
</evidence>
<feature type="compositionally biased region" description="Low complexity" evidence="1">
    <location>
        <begin position="105"/>
        <end position="129"/>
    </location>
</feature>
<feature type="region of interest" description="Disordered" evidence="1">
    <location>
        <begin position="105"/>
        <end position="133"/>
    </location>
</feature>
<feature type="compositionally biased region" description="Polar residues" evidence="1">
    <location>
        <begin position="75"/>
        <end position="86"/>
    </location>
</feature>
<feature type="region of interest" description="Disordered" evidence="1">
    <location>
        <begin position="65"/>
        <end position="86"/>
    </location>
</feature>
<name>X6MKP5_RETFI</name>
<dbReference type="EMBL" id="ASPP01020476">
    <property type="protein sequence ID" value="ETO13655.1"/>
    <property type="molecule type" value="Genomic_DNA"/>
</dbReference>
<accession>X6MKP5</accession>
<organism evidence="2 3">
    <name type="scientific">Reticulomyxa filosa</name>
    <dbReference type="NCBI Taxonomy" id="46433"/>
    <lineage>
        <taxon>Eukaryota</taxon>
        <taxon>Sar</taxon>
        <taxon>Rhizaria</taxon>
        <taxon>Retaria</taxon>
        <taxon>Foraminifera</taxon>
        <taxon>Monothalamids</taxon>
        <taxon>Reticulomyxidae</taxon>
        <taxon>Reticulomyxa</taxon>
    </lineage>
</organism>
<feature type="compositionally biased region" description="Basic and acidic residues" evidence="1">
    <location>
        <begin position="178"/>
        <end position="212"/>
    </location>
</feature>
<dbReference type="Proteomes" id="UP000023152">
    <property type="component" value="Unassembled WGS sequence"/>
</dbReference>
<gene>
    <name evidence="2" type="ORF">RFI_23711</name>
</gene>
<sequence>MKEEYVKELSAFMNESMTKLGCLGENFNNNFFDFRICATIIKSWCEKNKMSIFFFLIKKKKKKESSAPRVEETTKNTTTSNDNATNQVIPVVATNQTLDESAIVNANLNPNPNPNPTSNSNPIKNNDNNAQDVDKPIALPKVSRDFADSPSPPGKKTKFCSRFHLSFISLSLQKKKNRAQEVTRRDTIEENAKKKNETRTENVTEKENEKKTKTAKIAIKGNARNRTTTKSNCNYSCLHFKSPIKVHQSVFVSFSHLCSVPPFSLFTLASFHIVSKAFEKMEATAKTVSIQQHADLLYA</sequence>
<keyword evidence="3" id="KW-1185">Reference proteome</keyword>
<proteinExistence type="predicted"/>
<dbReference type="AlphaFoldDB" id="X6MKP5"/>
<evidence type="ECO:0000313" key="3">
    <source>
        <dbReference type="Proteomes" id="UP000023152"/>
    </source>
</evidence>